<evidence type="ECO:0000259" key="15">
    <source>
        <dbReference type="Pfam" id="PF00133"/>
    </source>
</evidence>
<keyword evidence="7" id="KW-0809">Transit peptide</keyword>
<evidence type="ECO:0000256" key="12">
    <source>
        <dbReference type="ARBA" id="ARBA00043854"/>
    </source>
</evidence>
<comment type="subcellular location">
    <subcellularLocation>
        <location evidence="1">Mitochondrion</location>
    </subcellularLocation>
</comment>
<dbReference type="PANTHER" id="PTHR11946:SF71">
    <property type="entry name" value="VALINE--TRNA LIGASE, MITOCHONDRIAL"/>
    <property type="match status" value="1"/>
</dbReference>
<proteinExistence type="predicted"/>
<dbReference type="GO" id="GO:0005739">
    <property type="term" value="C:mitochondrion"/>
    <property type="evidence" value="ECO:0007669"/>
    <property type="project" value="UniProtKB-SubCell"/>
</dbReference>
<dbReference type="GO" id="GO:0005829">
    <property type="term" value="C:cytosol"/>
    <property type="evidence" value="ECO:0007669"/>
    <property type="project" value="TreeGrafter"/>
</dbReference>
<accession>A0A401PYN0</accession>
<evidence type="ECO:0000313" key="17">
    <source>
        <dbReference type="Proteomes" id="UP000288216"/>
    </source>
</evidence>
<keyword evidence="3" id="KW-0436">Ligase</keyword>
<feature type="compositionally biased region" description="Basic and acidic residues" evidence="14">
    <location>
        <begin position="86"/>
        <end position="100"/>
    </location>
</feature>
<reference evidence="16 17" key="1">
    <citation type="journal article" date="2018" name="Nat. Ecol. Evol.">
        <title>Shark genomes provide insights into elasmobranch evolution and the origin of vertebrates.</title>
        <authorList>
            <person name="Hara Y"/>
            <person name="Yamaguchi K"/>
            <person name="Onimaru K"/>
            <person name="Kadota M"/>
            <person name="Koyanagi M"/>
            <person name="Keeley SD"/>
            <person name="Tatsumi K"/>
            <person name="Tanaka K"/>
            <person name="Motone F"/>
            <person name="Kageyama Y"/>
            <person name="Nozu R"/>
            <person name="Adachi N"/>
            <person name="Nishimura O"/>
            <person name="Nakagawa R"/>
            <person name="Tanegashima C"/>
            <person name="Kiyatake I"/>
            <person name="Matsumoto R"/>
            <person name="Murakumo K"/>
            <person name="Nishida K"/>
            <person name="Terakita A"/>
            <person name="Kuratani S"/>
            <person name="Sato K"/>
            <person name="Hyodo S Kuraku.S."/>
        </authorList>
    </citation>
    <scope>NUCLEOTIDE SEQUENCE [LARGE SCALE GENOMIC DNA]</scope>
</reference>
<feature type="domain" description="Aminoacyl-tRNA synthetase class Ia" evidence="15">
    <location>
        <begin position="156"/>
        <end position="212"/>
    </location>
</feature>
<dbReference type="GO" id="GO:0006438">
    <property type="term" value="P:valyl-tRNA aminoacylation"/>
    <property type="evidence" value="ECO:0007669"/>
    <property type="project" value="InterPro"/>
</dbReference>
<evidence type="ECO:0000256" key="6">
    <source>
        <dbReference type="ARBA" id="ARBA00022917"/>
    </source>
</evidence>
<dbReference type="PROSITE" id="PS00178">
    <property type="entry name" value="AA_TRNA_LIGASE_I"/>
    <property type="match status" value="1"/>
</dbReference>
<dbReference type="InterPro" id="IPR002300">
    <property type="entry name" value="aa-tRNA-synth_Ia"/>
</dbReference>
<comment type="caution">
    <text evidence="16">The sequence shown here is derived from an EMBL/GenBank/DDBJ whole genome shotgun (WGS) entry which is preliminary data.</text>
</comment>
<sequence>MNSRRLKKIGDRIREFGYRKRKELPLSFYAVPPPLARGQEDGRAHGRSLSRFLMLFLFLRRELRPPARLHPGDSARALLSSGARSPVRDRAEKERRQRRRVEEIEARSVREEDRGEQTWLEPKVTAYSVPTPPGEKKDTSVPLPASYSPQYVEAAWYSWWERQGFFKPEYHEHLPHRQESSFSLCIPPPNVTGSLHLGHALTVAIQDAVVRWWLWRNSC</sequence>
<dbReference type="Pfam" id="PF00133">
    <property type="entry name" value="tRNA-synt_1"/>
    <property type="match status" value="1"/>
</dbReference>
<dbReference type="AlphaFoldDB" id="A0A401PYN0"/>
<evidence type="ECO:0000256" key="2">
    <source>
        <dbReference type="ARBA" id="ARBA00013169"/>
    </source>
</evidence>
<feature type="region of interest" description="Disordered" evidence="14">
    <location>
        <begin position="70"/>
        <end position="100"/>
    </location>
</feature>
<evidence type="ECO:0000256" key="3">
    <source>
        <dbReference type="ARBA" id="ARBA00022598"/>
    </source>
</evidence>
<dbReference type="InterPro" id="IPR002303">
    <property type="entry name" value="Valyl-tRNA_ligase"/>
</dbReference>
<comment type="function">
    <text evidence="12">Catalyzes the attachment of valine to tRNA(Val) in a two-step reaction: valine is first activated by ATP to form Val-AMP and then transferred to the acceptor end of tRNA(Val).</text>
</comment>
<gene>
    <name evidence="16" type="ORF">scyTo_0019379</name>
</gene>
<evidence type="ECO:0000256" key="5">
    <source>
        <dbReference type="ARBA" id="ARBA00022840"/>
    </source>
</evidence>
<dbReference type="Gene3D" id="3.40.50.620">
    <property type="entry name" value="HUPs"/>
    <property type="match status" value="1"/>
</dbReference>
<dbReference type="EC" id="6.1.1.9" evidence="2"/>
<dbReference type="InterPro" id="IPR001412">
    <property type="entry name" value="aa-tRNA-synth_I_CS"/>
</dbReference>
<evidence type="ECO:0000256" key="4">
    <source>
        <dbReference type="ARBA" id="ARBA00022741"/>
    </source>
</evidence>
<dbReference type="OrthoDB" id="629407at2759"/>
<dbReference type="EMBL" id="BFAA01014369">
    <property type="protein sequence ID" value="GCB78241.1"/>
    <property type="molecule type" value="Genomic_DNA"/>
</dbReference>
<evidence type="ECO:0000256" key="13">
    <source>
        <dbReference type="ARBA" id="ARBA00047552"/>
    </source>
</evidence>
<dbReference type="PANTHER" id="PTHR11946">
    <property type="entry name" value="VALYL-TRNA SYNTHETASES"/>
    <property type="match status" value="1"/>
</dbReference>
<keyword evidence="5" id="KW-0067">ATP-binding</keyword>
<dbReference type="SUPFAM" id="SSF52374">
    <property type="entry name" value="Nucleotidylyl transferase"/>
    <property type="match status" value="1"/>
</dbReference>
<dbReference type="InterPro" id="IPR014729">
    <property type="entry name" value="Rossmann-like_a/b/a_fold"/>
</dbReference>
<keyword evidence="17" id="KW-1185">Reference proteome</keyword>
<evidence type="ECO:0000256" key="8">
    <source>
        <dbReference type="ARBA" id="ARBA00023128"/>
    </source>
</evidence>
<evidence type="ECO:0000256" key="9">
    <source>
        <dbReference type="ARBA" id="ARBA00023146"/>
    </source>
</evidence>
<comment type="catalytic activity">
    <reaction evidence="13">
        <text>tRNA(Val) + L-valine + ATP = L-valyl-tRNA(Val) + AMP + diphosphate</text>
        <dbReference type="Rhea" id="RHEA:10704"/>
        <dbReference type="Rhea" id="RHEA-COMP:9672"/>
        <dbReference type="Rhea" id="RHEA-COMP:9708"/>
        <dbReference type="ChEBI" id="CHEBI:30616"/>
        <dbReference type="ChEBI" id="CHEBI:33019"/>
        <dbReference type="ChEBI" id="CHEBI:57762"/>
        <dbReference type="ChEBI" id="CHEBI:78442"/>
        <dbReference type="ChEBI" id="CHEBI:78537"/>
        <dbReference type="ChEBI" id="CHEBI:456215"/>
        <dbReference type="EC" id="6.1.1.9"/>
    </reaction>
</comment>
<evidence type="ECO:0000256" key="7">
    <source>
        <dbReference type="ARBA" id="ARBA00022946"/>
    </source>
</evidence>
<evidence type="ECO:0000256" key="14">
    <source>
        <dbReference type="SAM" id="MobiDB-lite"/>
    </source>
</evidence>
<evidence type="ECO:0000256" key="1">
    <source>
        <dbReference type="ARBA" id="ARBA00004173"/>
    </source>
</evidence>
<dbReference type="STRING" id="75743.A0A401PYN0"/>
<evidence type="ECO:0000256" key="10">
    <source>
        <dbReference type="ARBA" id="ARBA00029936"/>
    </source>
</evidence>
<keyword evidence="6" id="KW-0648">Protein biosynthesis</keyword>
<dbReference type="GO" id="GO:0005524">
    <property type="term" value="F:ATP binding"/>
    <property type="evidence" value="ECO:0007669"/>
    <property type="project" value="UniProtKB-KW"/>
</dbReference>
<keyword evidence="9" id="KW-0030">Aminoacyl-tRNA synthetase</keyword>
<dbReference type="Proteomes" id="UP000288216">
    <property type="component" value="Unassembled WGS sequence"/>
</dbReference>
<name>A0A401PYN0_SCYTO</name>
<feature type="compositionally biased region" description="Low complexity" evidence="14">
    <location>
        <begin position="74"/>
        <end position="85"/>
    </location>
</feature>
<keyword evidence="8" id="KW-0496">Mitochondrion</keyword>
<keyword evidence="4" id="KW-0547">Nucleotide-binding</keyword>
<protein>
    <recommendedName>
        <fullName evidence="11">Valine--tRNA ligase, mitochondrial</fullName>
        <ecNumber evidence="2">6.1.1.9</ecNumber>
    </recommendedName>
    <alternativeName>
        <fullName evidence="10">Valyl-tRNA synthetase</fullName>
    </alternativeName>
</protein>
<organism evidence="16 17">
    <name type="scientific">Scyliorhinus torazame</name>
    <name type="common">Cloudy catshark</name>
    <name type="synonym">Catulus torazame</name>
    <dbReference type="NCBI Taxonomy" id="75743"/>
    <lineage>
        <taxon>Eukaryota</taxon>
        <taxon>Metazoa</taxon>
        <taxon>Chordata</taxon>
        <taxon>Craniata</taxon>
        <taxon>Vertebrata</taxon>
        <taxon>Chondrichthyes</taxon>
        <taxon>Elasmobranchii</taxon>
        <taxon>Galeomorphii</taxon>
        <taxon>Galeoidea</taxon>
        <taxon>Carcharhiniformes</taxon>
        <taxon>Scyliorhinidae</taxon>
        <taxon>Scyliorhinus</taxon>
    </lineage>
</organism>
<evidence type="ECO:0000256" key="11">
    <source>
        <dbReference type="ARBA" id="ARBA00040837"/>
    </source>
</evidence>
<evidence type="ECO:0000313" key="16">
    <source>
        <dbReference type="EMBL" id="GCB78241.1"/>
    </source>
</evidence>
<dbReference type="GO" id="GO:0004832">
    <property type="term" value="F:valine-tRNA ligase activity"/>
    <property type="evidence" value="ECO:0007669"/>
    <property type="project" value="UniProtKB-EC"/>
</dbReference>